<evidence type="ECO:0000256" key="3">
    <source>
        <dbReference type="ARBA" id="ARBA00023125"/>
    </source>
</evidence>
<dbReference type="InterPro" id="IPR013249">
    <property type="entry name" value="RNA_pol_sigma70_r4_t2"/>
</dbReference>
<proteinExistence type="predicted"/>
<evidence type="ECO:0000256" key="2">
    <source>
        <dbReference type="ARBA" id="ARBA00023082"/>
    </source>
</evidence>
<dbReference type="InterPro" id="IPR013325">
    <property type="entry name" value="RNA_pol_sigma_r2"/>
</dbReference>
<gene>
    <name evidence="7" type="ORF">NB063_14850</name>
</gene>
<evidence type="ECO:0000256" key="4">
    <source>
        <dbReference type="ARBA" id="ARBA00023163"/>
    </source>
</evidence>
<accession>A0ABT0U4W1</accession>
<dbReference type="NCBIfam" id="TIGR02984">
    <property type="entry name" value="Sig-70_plancto1"/>
    <property type="match status" value="1"/>
</dbReference>
<comment type="caution">
    <text evidence="7">The sequence shown here is derived from an EMBL/GenBank/DDBJ whole genome shotgun (WGS) entry which is preliminary data.</text>
</comment>
<dbReference type="InterPro" id="IPR013324">
    <property type="entry name" value="RNA_pol_sigma_r3/r4-like"/>
</dbReference>
<keyword evidence="3" id="KW-0238">DNA-binding</keyword>
<dbReference type="NCBIfam" id="TIGR02937">
    <property type="entry name" value="sigma70-ECF"/>
    <property type="match status" value="1"/>
</dbReference>
<protein>
    <submittedName>
        <fullName evidence="7">Sigma-70 family RNA polymerase sigma factor</fullName>
    </submittedName>
</protein>
<evidence type="ECO:0000259" key="5">
    <source>
        <dbReference type="Pfam" id="PF04542"/>
    </source>
</evidence>
<dbReference type="CDD" id="cd06171">
    <property type="entry name" value="Sigma70_r4"/>
    <property type="match status" value="1"/>
</dbReference>
<organism evidence="7 8">
    <name type="scientific">Aporhodopirellula aestuarii</name>
    <dbReference type="NCBI Taxonomy" id="2950107"/>
    <lineage>
        <taxon>Bacteria</taxon>
        <taxon>Pseudomonadati</taxon>
        <taxon>Planctomycetota</taxon>
        <taxon>Planctomycetia</taxon>
        <taxon>Pirellulales</taxon>
        <taxon>Pirellulaceae</taxon>
        <taxon>Aporhodopirellula</taxon>
    </lineage>
</organism>
<name>A0ABT0U4W1_9BACT</name>
<dbReference type="InterPro" id="IPR014326">
    <property type="entry name" value="RNA_pol_sigma-70_Plancto"/>
</dbReference>
<feature type="domain" description="RNA polymerase sigma factor 70 region 4 type 2" evidence="6">
    <location>
        <begin position="112"/>
        <end position="162"/>
    </location>
</feature>
<dbReference type="EMBL" id="JAMQBK010000039">
    <property type="protein sequence ID" value="MCM2371886.1"/>
    <property type="molecule type" value="Genomic_DNA"/>
</dbReference>
<dbReference type="InterPro" id="IPR014284">
    <property type="entry name" value="RNA_pol_sigma-70_dom"/>
</dbReference>
<sequence length="168" mass="18871">MRFLARVQMRDELRKKFDPSDIVQQSMLQAYQAFSDFRGSSEAELVAWLRTILARTISHAIRDAHADKRDVGRERSIHAAMDASSLRLETFLAAEQSSPSQNAQRREQAVVVAEAVETLSEGQREVILLRYWHGKTITEIAEETGRTVSAVAGLAFRGLKSLQEKLGT</sequence>
<keyword evidence="2" id="KW-0731">Sigma factor</keyword>
<dbReference type="InterPro" id="IPR036388">
    <property type="entry name" value="WH-like_DNA-bd_sf"/>
</dbReference>
<dbReference type="Pfam" id="PF08281">
    <property type="entry name" value="Sigma70_r4_2"/>
    <property type="match status" value="1"/>
</dbReference>
<keyword evidence="4" id="KW-0804">Transcription</keyword>
<evidence type="ECO:0000256" key="1">
    <source>
        <dbReference type="ARBA" id="ARBA00023015"/>
    </source>
</evidence>
<dbReference type="Gene3D" id="1.10.1740.10">
    <property type="match status" value="1"/>
</dbReference>
<reference evidence="7 8" key="1">
    <citation type="journal article" date="2022" name="Syst. Appl. Microbiol.">
        <title>Rhodopirellula aestuarii sp. nov., a novel member of the genus Rhodopirellula isolated from brackish sediments collected in the Tagus River estuary, Portugal.</title>
        <authorList>
            <person name="Vitorino I.R."/>
            <person name="Klimek D."/>
            <person name="Calusinska M."/>
            <person name="Lobo-da-Cunha A."/>
            <person name="Vasconcelos V."/>
            <person name="Lage O.M."/>
        </authorList>
    </citation>
    <scope>NUCLEOTIDE SEQUENCE [LARGE SCALE GENOMIC DNA]</scope>
    <source>
        <strain evidence="7 8">ICT_H3.1</strain>
    </source>
</reference>
<dbReference type="SUPFAM" id="SSF88659">
    <property type="entry name" value="Sigma3 and sigma4 domains of RNA polymerase sigma factors"/>
    <property type="match status" value="1"/>
</dbReference>
<dbReference type="Proteomes" id="UP001202961">
    <property type="component" value="Unassembled WGS sequence"/>
</dbReference>
<dbReference type="Pfam" id="PF04542">
    <property type="entry name" value="Sigma70_r2"/>
    <property type="match status" value="1"/>
</dbReference>
<feature type="domain" description="RNA polymerase sigma-70 region 2" evidence="5">
    <location>
        <begin position="13"/>
        <end position="64"/>
    </location>
</feature>
<dbReference type="InterPro" id="IPR007627">
    <property type="entry name" value="RNA_pol_sigma70_r2"/>
</dbReference>
<keyword evidence="8" id="KW-1185">Reference proteome</keyword>
<evidence type="ECO:0000313" key="7">
    <source>
        <dbReference type="EMBL" id="MCM2371886.1"/>
    </source>
</evidence>
<dbReference type="Gene3D" id="1.10.10.10">
    <property type="entry name" value="Winged helix-like DNA-binding domain superfamily/Winged helix DNA-binding domain"/>
    <property type="match status" value="1"/>
</dbReference>
<dbReference type="SUPFAM" id="SSF88946">
    <property type="entry name" value="Sigma2 domain of RNA polymerase sigma factors"/>
    <property type="match status" value="1"/>
</dbReference>
<keyword evidence="1" id="KW-0805">Transcription regulation</keyword>
<evidence type="ECO:0000313" key="8">
    <source>
        <dbReference type="Proteomes" id="UP001202961"/>
    </source>
</evidence>
<dbReference type="PANTHER" id="PTHR30385:SF8">
    <property type="entry name" value="RNA POLYMERASE SIGMA-E FACTOR"/>
    <property type="match status" value="1"/>
</dbReference>
<evidence type="ECO:0000259" key="6">
    <source>
        <dbReference type="Pfam" id="PF08281"/>
    </source>
</evidence>
<dbReference type="PANTHER" id="PTHR30385">
    <property type="entry name" value="SIGMA FACTOR F FLAGELLAR"/>
    <property type="match status" value="1"/>
</dbReference>